<feature type="transmembrane region" description="Helical" evidence="7">
    <location>
        <begin position="534"/>
        <end position="555"/>
    </location>
</feature>
<dbReference type="OrthoDB" id="3650305at2"/>
<evidence type="ECO:0000256" key="2">
    <source>
        <dbReference type="ARBA" id="ARBA00022741"/>
    </source>
</evidence>
<keyword evidence="4" id="KW-0342">GTP-binding</keyword>
<feature type="coiled-coil region" evidence="6">
    <location>
        <begin position="623"/>
        <end position="657"/>
    </location>
</feature>
<dbReference type="InterPro" id="IPR027094">
    <property type="entry name" value="Mitofusin_fam"/>
</dbReference>
<keyword evidence="2" id="KW-0547">Nucleotide-binding</keyword>
<comment type="subcellular location">
    <subcellularLocation>
        <location evidence="1">Membrane</location>
    </subcellularLocation>
</comment>
<dbReference type="EMBL" id="FONV01000004">
    <property type="protein sequence ID" value="SFE94227.1"/>
    <property type="molecule type" value="Genomic_DNA"/>
</dbReference>
<dbReference type="InterPro" id="IPR045063">
    <property type="entry name" value="Dynamin_N"/>
</dbReference>
<evidence type="ECO:0000256" key="5">
    <source>
        <dbReference type="ARBA" id="ARBA00023136"/>
    </source>
</evidence>
<evidence type="ECO:0000256" key="6">
    <source>
        <dbReference type="SAM" id="Coils"/>
    </source>
</evidence>
<sequence length="663" mass="74303">MSNRSFVTHDWAVHRAQILDLFTRVRTIAQLVEPDQASPADPSSTLTATQRLDAARTSMLDSAFRIMVFGDFSSGKSTLINALVGQDILPTRANPTTAFTTEVRWADAWSAELTEFDPQTGHQWTRAVTVEDFQGEVTLRFEDEDSPGVSPYVSGVVQGPVEILRDYVQFIDSAGMNEDPVRESVTLSYLPKADAVIYVTMAKAAFKQHDREHYLKMLRAYGHRDIFYVVNQFDEIRRAGDRAAVEIRCRGIARADAEGREPRIFFTSALDALEARTEEPDEERLHRSGVPQLETAIREFLHRGRAMIKLQRPAEVIRQEILRLRNLIRLRRELLSRNSAELLSTFDNQTQRRREIETMVQQIELSLATWLERTEMLFLQRTELFLRARVPEIPLWAKQAPRVSAIKNRDAVAEHLSAHLESRLSQAMQEFSVATDGIRGLLEEREAVLQKDLLPLIKEYAGHMEQLEQALTGTTHTVDEAILRSWLTELTTYAALHPDEASTTMSATGVVSGLVLTGGAAASGIAAMVGTTSVGAVAVAAAPLVLAAIAVPLAIRQIGRGRARKATAQTFASELQDDAHDIAGRYSRELTSRLNSRTSLLSSELKGKFNEMIKEAEGAVALFRTNQDDLLETQRRLDEWERQLNDIDHEVSDIVRRVLEVTP</sequence>
<dbReference type="Pfam" id="PF00350">
    <property type="entry name" value="Dynamin_N"/>
    <property type="match status" value="1"/>
</dbReference>
<feature type="domain" description="Dynamin N-terminal" evidence="8">
    <location>
        <begin position="66"/>
        <end position="231"/>
    </location>
</feature>
<evidence type="ECO:0000256" key="4">
    <source>
        <dbReference type="ARBA" id="ARBA00023134"/>
    </source>
</evidence>
<keyword evidence="10" id="KW-1185">Reference proteome</keyword>
<dbReference type="AlphaFoldDB" id="A0A1I2ENR0"/>
<keyword evidence="7" id="KW-0812">Transmembrane</keyword>
<evidence type="ECO:0000256" key="3">
    <source>
        <dbReference type="ARBA" id="ARBA00022801"/>
    </source>
</evidence>
<evidence type="ECO:0000256" key="1">
    <source>
        <dbReference type="ARBA" id="ARBA00004370"/>
    </source>
</evidence>
<dbReference type="GO" id="GO:0005525">
    <property type="term" value="F:GTP binding"/>
    <property type="evidence" value="ECO:0007669"/>
    <property type="project" value="UniProtKB-KW"/>
</dbReference>
<evidence type="ECO:0000313" key="10">
    <source>
        <dbReference type="Proteomes" id="UP000199645"/>
    </source>
</evidence>
<protein>
    <submittedName>
        <fullName evidence="9">Dynamin family protein</fullName>
    </submittedName>
</protein>
<dbReference type="CDD" id="cd09912">
    <property type="entry name" value="DLP_2"/>
    <property type="match status" value="1"/>
</dbReference>
<keyword evidence="6" id="KW-0175">Coiled coil</keyword>
<dbReference type="GO" id="GO:0003924">
    <property type="term" value="F:GTPase activity"/>
    <property type="evidence" value="ECO:0007669"/>
    <property type="project" value="InterPro"/>
</dbReference>
<dbReference type="RefSeq" id="WP_093613518.1">
    <property type="nucleotide sequence ID" value="NZ_BOMT01000096.1"/>
</dbReference>
<keyword evidence="3" id="KW-0378">Hydrolase</keyword>
<dbReference type="Gene3D" id="3.40.50.300">
    <property type="entry name" value="P-loop containing nucleotide triphosphate hydrolases"/>
    <property type="match status" value="1"/>
</dbReference>
<dbReference type="PANTHER" id="PTHR10465:SF0">
    <property type="entry name" value="SARCALUMENIN"/>
    <property type="match status" value="1"/>
</dbReference>
<keyword evidence="5 7" id="KW-0472">Membrane</keyword>
<gene>
    <name evidence="9" type="ORF">SAMN05421541_104596</name>
</gene>
<proteinExistence type="predicted"/>
<organism evidence="9 10">
    <name type="scientific">Actinoplanes philippinensis</name>
    <dbReference type="NCBI Taxonomy" id="35752"/>
    <lineage>
        <taxon>Bacteria</taxon>
        <taxon>Bacillati</taxon>
        <taxon>Actinomycetota</taxon>
        <taxon>Actinomycetes</taxon>
        <taxon>Micromonosporales</taxon>
        <taxon>Micromonosporaceae</taxon>
        <taxon>Actinoplanes</taxon>
    </lineage>
</organism>
<evidence type="ECO:0000256" key="7">
    <source>
        <dbReference type="SAM" id="Phobius"/>
    </source>
</evidence>
<dbReference type="PANTHER" id="PTHR10465">
    <property type="entry name" value="TRANSMEMBRANE GTPASE FZO1"/>
    <property type="match status" value="1"/>
</dbReference>
<dbReference type="GO" id="GO:0008053">
    <property type="term" value="P:mitochondrial fusion"/>
    <property type="evidence" value="ECO:0007669"/>
    <property type="project" value="TreeGrafter"/>
</dbReference>
<dbReference type="InterPro" id="IPR027417">
    <property type="entry name" value="P-loop_NTPase"/>
</dbReference>
<reference evidence="9 10" key="1">
    <citation type="submission" date="2016-10" db="EMBL/GenBank/DDBJ databases">
        <authorList>
            <person name="de Groot N.N."/>
        </authorList>
    </citation>
    <scope>NUCLEOTIDE SEQUENCE [LARGE SCALE GENOMIC DNA]</scope>
    <source>
        <strain evidence="9 10">DSM 43019</strain>
    </source>
</reference>
<keyword evidence="7" id="KW-1133">Transmembrane helix</keyword>
<dbReference type="STRING" id="35752.SAMN05421541_104596"/>
<dbReference type="GO" id="GO:0016020">
    <property type="term" value="C:membrane"/>
    <property type="evidence" value="ECO:0007669"/>
    <property type="project" value="UniProtKB-SubCell"/>
</dbReference>
<dbReference type="Proteomes" id="UP000199645">
    <property type="component" value="Unassembled WGS sequence"/>
</dbReference>
<evidence type="ECO:0000259" key="8">
    <source>
        <dbReference type="Pfam" id="PF00350"/>
    </source>
</evidence>
<evidence type="ECO:0000313" key="9">
    <source>
        <dbReference type="EMBL" id="SFE94227.1"/>
    </source>
</evidence>
<accession>A0A1I2ENR0</accession>
<dbReference type="SUPFAM" id="SSF52540">
    <property type="entry name" value="P-loop containing nucleoside triphosphate hydrolases"/>
    <property type="match status" value="1"/>
</dbReference>
<name>A0A1I2ENR0_9ACTN</name>